<feature type="transmembrane region" description="Helical" evidence="1">
    <location>
        <begin position="84"/>
        <end position="105"/>
    </location>
</feature>
<dbReference type="RefSeq" id="WP_209796741.1">
    <property type="nucleotide sequence ID" value="NZ_JAGGJZ010000003.1"/>
</dbReference>
<evidence type="ECO:0000313" key="2">
    <source>
        <dbReference type="EMBL" id="MBP1889852.1"/>
    </source>
</evidence>
<evidence type="ECO:0000256" key="1">
    <source>
        <dbReference type="SAM" id="Phobius"/>
    </source>
</evidence>
<feature type="transmembrane region" description="Helical" evidence="1">
    <location>
        <begin position="152"/>
        <end position="174"/>
    </location>
</feature>
<feature type="transmembrane region" description="Helical" evidence="1">
    <location>
        <begin position="117"/>
        <end position="140"/>
    </location>
</feature>
<proteinExistence type="predicted"/>
<protein>
    <submittedName>
        <fullName evidence="2">DNA-binding ferritin-like protein (Dps family)</fullName>
    </submittedName>
</protein>
<dbReference type="EMBL" id="JAGGJZ010000003">
    <property type="protein sequence ID" value="MBP1889852.1"/>
    <property type="molecule type" value="Genomic_DNA"/>
</dbReference>
<keyword evidence="3" id="KW-1185">Reference proteome</keyword>
<gene>
    <name evidence="2" type="ORF">J2Z53_001435</name>
</gene>
<dbReference type="Proteomes" id="UP000783390">
    <property type="component" value="Unassembled WGS sequence"/>
</dbReference>
<keyword evidence="1" id="KW-0472">Membrane</keyword>
<dbReference type="SUPFAM" id="SSF158560">
    <property type="entry name" value="BH3980-like"/>
    <property type="match status" value="1"/>
</dbReference>
<name>A0ABS4F0T2_9CLOT</name>
<comment type="caution">
    <text evidence="2">The sequence shown here is derived from an EMBL/GenBank/DDBJ whole genome shotgun (WGS) entry which is preliminary data.</text>
</comment>
<organism evidence="2 3">
    <name type="scientific">Clostridium moniliforme</name>
    <dbReference type="NCBI Taxonomy" id="39489"/>
    <lineage>
        <taxon>Bacteria</taxon>
        <taxon>Bacillati</taxon>
        <taxon>Bacillota</taxon>
        <taxon>Clostridia</taxon>
        <taxon>Eubacteriales</taxon>
        <taxon>Clostridiaceae</taxon>
        <taxon>Clostridium</taxon>
    </lineage>
</organism>
<keyword evidence="1" id="KW-0812">Transmembrane</keyword>
<accession>A0ABS4F0T2</accession>
<sequence length="212" mass="24928">MERIRKDKYCLNGEYYEALEIINSRLGFVVPKSFRKEVYIDLLELLFRNQSLGKPLNKALGKSLDDFIDDLVETYYLTLGKGKFINYFLQNGFLCSFSCIIFYIINSYFDNSNILPYSFAALIMGMVGFIGGIIRVYTNYKCLYKFTGYKKHLFQVFLMLWPLYFVIFGDNYIFNLTKNIIISKNVVWSIVIVEAIIYLVLALLFRYEGKRD</sequence>
<evidence type="ECO:0000313" key="3">
    <source>
        <dbReference type="Proteomes" id="UP000783390"/>
    </source>
</evidence>
<keyword evidence="1" id="KW-1133">Transmembrane helix</keyword>
<reference evidence="2 3" key="1">
    <citation type="submission" date="2021-03" db="EMBL/GenBank/DDBJ databases">
        <title>Genomic Encyclopedia of Type Strains, Phase IV (KMG-IV): sequencing the most valuable type-strain genomes for metagenomic binning, comparative biology and taxonomic classification.</title>
        <authorList>
            <person name="Goeker M."/>
        </authorList>
    </citation>
    <scope>NUCLEOTIDE SEQUENCE [LARGE SCALE GENOMIC DNA]</scope>
    <source>
        <strain evidence="2 3">DSM 3984</strain>
    </source>
</reference>
<feature type="transmembrane region" description="Helical" evidence="1">
    <location>
        <begin position="186"/>
        <end position="205"/>
    </location>
</feature>